<dbReference type="EMBL" id="KN847533">
    <property type="protein sequence ID" value="KIW07013.1"/>
    <property type="molecule type" value="Genomic_DNA"/>
</dbReference>
<evidence type="ECO:0000256" key="2">
    <source>
        <dbReference type="ARBA" id="ARBA00009877"/>
    </source>
</evidence>
<dbReference type="PANTHER" id="PTHR12428:SF66">
    <property type="entry name" value="MITOCHONDRIAL INNER MEMBRANE PROTEIN OXA1L"/>
    <property type="match status" value="1"/>
</dbReference>
<feature type="region of interest" description="Disordered" evidence="10">
    <location>
        <begin position="72"/>
        <end position="109"/>
    </location>
</feature>
<gene>
    <name evidence="13" type="ORF">PV09_01908</name>
</gene>
<feature type="region of interest" description="Disordered" evidence="10">
    <location>
        <begin position="479"/>
        <end position="502"/>
    </location>
</feature>
<dbReference type="AlphaFoldDB" id="A0A0D2AJF9"/>
<dbReference type="RefSeq" id="XP_016216882.1">
    <property type="nucleotide sequence ID" value="XM_016354866.1"/>
</dbReference>
<evidence type="ECO:0000313" key="13">
    <source>
        <dbReference type="EMBL" id="KIW07013.1"/>
    </source>
</evidence>
<dbReference type="CDD" id="cd20069">
    <property type="entry name" value="5TM_Oxa1-like"/>
    <property type="match status" value="1"/>
</dbReference>
<feature type="compositionally biased region" description="Low complexity" evidence="10">
    <location>
        <begin position="482"/>
        <end position="495"/>
    </location>
</feature>
<evidence type="ECO:0000256" key="1">
    <source>
        <dbReference type="ARBA" id="ARBA00004448"/>
    </source>
</evidence>
<keyword evidence="7" id="KW-0496">Mitochondrion</keyword>
<dbReference type="OrthoDB" id="2148490at2759"/>
<evidence type="ECO:0000256" key="8">
    <source>
        <dbReference type="ARBA" id="ARBA00023136"/>
    </source>
</evidence>
<keyword evidence="14" id="KW-1185">Reference proteome</keyword>
<dbReference type="Proteomes" id="UP000053259">
    <property type="component" value="Unassembled WGS sequence"/>
</dbReference>
<dbReference type="InterPro" id="IPR028055">
    <property type="entry name" value="YidC/Oxa/ALB_C"/>
</dbReference>
<comment type="subcellular location">
    <subcellularLocation>
        <location evidence="9">Membrane</location>
        <topology evidence="9">Multi-pass membrane protein</topology>
    </subcellularLocation>
    <subcellularLocation>
        <location evidence="1">Mitochondrion inner membrane</location>
        <topology evidence="1">Multi-pass membrane protein</topology>
    </subcellularLocation>
</comment>
<keyword evidence="8 11" id="KW-0472">Membrane</keyword>
<evidence type="ECO:0000256" key="3">
    <source>
        <dbReference type="ARBA" id="ARBA00022692"/>
    </source>
</evidence>
<feature type="transmembrane region" description="Helical" evidence="11">
    <location>
        <begin position="267"/>
        <end position="288"/>
    </location>
</feature>
<evidence type="ECO:0000256" key="11">
    <source>
        <dbReference type="SAM" id="Phobius"/>
    </source>
</evidence>
<keyword evidence="4" id="KW-0999">Mitochondrion inner membrane</keyword>
<proteinExistence type="inferred from homology"/>
<feature type="domain" description="Membrane insertase YidC/Oxa/ALB C-terminal" evidence="12">
    <location>
        <begin position="197"/>
        <end position="395"/>
    </location>
</feature>
<name>A0A0D2AJF9_9PEZI</name>
<evidence type="ECO:0000256" key="9">
    <source>
        <dbReference type="RuleBase" id="RU003945"/>
    </source>
</evidence>
<reference evidence="13 14" key="1">
    <citation type="submission" date="2015-01" db="EMBL/GenBank/DDBJ databases">
        <title>The Genome Sequence of Ochroconis gallopava CBS43764.</title>
        <authorList>
            <consortium name="The Broad Institute Genomics Platform"/>
            <person name="Cuomo C."/>
            <person name="de Hoog S."/>
            <person name="Gorbushina A."/>
            <person name="Stielow B."/>
            <person name="Teixiera M."/>
            <person name="Abouelleil A."/>
            <person name="Chapman S.B."/>
            <person name="Priest M."/>
            <person name="Young S.K."/>
            <person name="Wortman J."/>
            <person name="Nusbaum C."/>
            <person name="Birren B."/>
        </authorList>
    </citation>
    <scope>NUCLEOTIDE SEQUENCE [LARGE SCALE GENOMIC DNA]</scope>
    <source>
        <strain evidence="13 14">CBS 43764</strain>
    </source>
</reference>
<dbReference type="GO" id="GO:0032979">
    <property type="term" value="P:protein insertion into mitochondrial inner membrane from matrix"/>
    <property type="evidence" value="ECO:0007669"/>
    <property type="project" value="TreeGrafter"/>
</dbReference>
<keyword evidence="3 9" id="KW-0812">Transmembrane</keyword>
<dbReference type="Pfam" id="PF02096">
    <property type="entry name" value="60KD_IMP"/>
    <property type="match status" value="1"/>
</dbReference>
<dbReference type="VEuPathDB" id="FungiDB:PV09_01908"/>
<dbReference type="InterPro" id="IPR001708">
    <property type="entry name" value="YidC/ALB3/OXA1/COX18"/>
</dbReference>
<evidence type="ECO:0000256" key="10">
    <source>
        <dbReference type="SAM" id="MobiDB-lite"/>
    </source>
</evidence>
<keyword evidence="5" id="KW-0809">Transit peptide</keyword>
<comment type="similarity">
    <text evidence="2 9">Belongs to the OXA1/ALB3/YidC family.</text>
</comment>
<feature type="region of interest" description="Disordered" evidence="10">
    <location>
        <begin position="425"/>
        <end position="458"/>
    </location>
</feature>
<dbReference type="GO" id="GO:0032977">
    <property type="term" value="F:membrane insertase activity"/>
    <property type="evidence" value="ECO:0007669"/>
    <property type="project" value="InterPro"/>
</dbReference>
<accession>A0A0D2AJF9</accession>
<dbReference type="HOGENOM" id="CLU_478336_0_0_1"/>
<feature type="transmembrane region" description="Helical" evidence="11">
    <location>
        <begin position="356"/>
        <end position="372"/>
    </location>
</feature>
<organism evidence="13 14">
    <name type="scientific">Verruconis gallopava</name>
    <dbReference type="NCBI Taxonomy" id="253628"/>
    <lineage>
        <taxon>Eukaryota</taxon>
        <taxon>Fungi</taxon>
        <taxon>Dikarya</taxon>
        <taxon>Ascomycota</taxon>
        <taxon>Pezizomycotina</taxon>
        <taxon>Dothideomycetes</taxon>
        <taxon>Pleosporomycetidae</taxon>
        <taxon>Venturiales</taxon>
        <taxon>Sympoventuriaceae</taxon>
        <taxon>Verruconis</taxon>
    </lineage>
</organism>
<sequence length="570" mass="60844">MPPSRGIWATGRLASGISRQPIAARINVRTLTSTSSLVRQHGVRANAVPRAALPVTGYVLASGRANLSLWPFSSSSSKSSQQPVPEGIPDGPSSAPAPSAASTPSETAQSFASSIQDAAGAASAQAQSSLEEAARAVTGSTETADAAAEAASINPVLLDNITQIGQLKQLGLDYGWGPTSCVEWVVEHIHVYAGTPWYGTIILSAIAMRLLMIYPFYRMSNQQAKLQRLHPQLQHYMAEYQAAQVSGDKLAAQIASKQVSIVRRKNGVSMGWMLAPVFAQGVFGFGAFKLTRAMAALPVPGFETGGIAWLTNLTLPDPYFITPIALGVTMHLMARWAQVDASATADPSVAKMTRPLGLYVFPALMFLFTFWQSAALQISFLTATMFGTIQNLLFRNAKFREMMGMEPLGQRKALNLSAAANLTAASGEGSKSTPGQAAAPQQNPFKDNPFANLNTSRPLKTSGSVFESGVRYQAPSAAETLAAGPPRASSSSPQAVETPKDGNFVTRELKNARKGLGSMVEGITEKGKTMMANQTKAGDKGRSAKFLSEARRYEEQVRAREEKAREMRGR</sequence>
<dbReference type="GeneID" id="27309881"/>
<evidence type="ECO:0000313" key="14">
    <source>
        <dbReference type="Proteomes" id="UP000053259"/>
    </source>
</evidence>
<evidence type="ECO:0000256" key="5">
    <source>
        <dbReference type="ARBA" id="ARBA00022946"/>
    </source>
</evidence>
<evidence type="ECO:0000256" key="6">
    <source>
        <dbReference type="ARBA" id="ARBA00022989"/>
    </source>
</evidence>
<feature type="transmembrane region" description="Helical" evidence="11">
    <location>
        <begin position="197"/>
        <end position="217"/>
    </location>
</feature>
<dbReference type="InParanoid" id="A0A0D2AJF9"/>
<evidence type="ECO:0000256" key="7">
    <source>
        <dbReference type="ARBA" id="ARBA00023128"/>
    </source>
</evidence>
<dbReference type="GO" id="GO:0005743">
    <property type="term" value="C:mitochondrial inner membrane"/>
    <property type="evidence" value="ECO:0007669"/>
    <property type="project" value="UniProtKB-SubCell"/>
</dbReference>
<feature type="transmembrane region" description="Helical" evidence="11">
    <location>
        <begin position="319"/>
        <end position="336"/>
    </location>
</feature>
<dbReference type="STRING" id="253628.A0A0D2AJF9"/>
<evidence type="ECO:0000259" key="12">
    <source>
        <dbReference type="Pfam" id="PF02096"/>
    </source>
</evidence>
<evidence type="ECO:0000256" key="4">
    <source>
        <dbReference type="ARBA" id="ARBA00022792"/>
    </source>
</evidence>
<feature type="compositionally biased region" description="Polar residues" evidence="10">
    <location>
        <begin position="429"/>
        <end position="458"/>
    </location>
</feature>
<keyword evidence="6 11" id="KW-1133">Transmembrane helix</keyword>
<feature type="compositionally biased region" description="Low complexity" evidence="10">
    <location>
        <begin position="92"/>
        <end position="109"/>
    </location>
</feature>
<dbReference type="PANTHER" id="PTHR12428">
    <property type="entry name" value="OXA1"/>
    <property type="match status" value="1"/>
</dbReference>
<protein>
    <recommendedName>
        <fullName evidence="12">Membrane insertase YidC/Oxa/ALB C-terminal domain-containing protein</fullName>
    </recommendedName>
</protein>